<dbReference type="EMBL" id="CP065668">
    <property type="protein sequence ID" value="QPS05862.1"/>
    <property type="molecule type" value="Genomic_DNA"/>
</dbReference>
<feature type="compositionally biased region" description="Basic and acidic residues" evidence="2">
    <location>
        <begin position="467"/>
        <end position="482"/>
    </location>
</feature>
<dbReference type="Pfam" id="PF20155">
    <property type="entry name" value="TMP_3"/>
    <property type="match status" value="1"/>
</dbReference>
<feature type="domain" description="Tape measure protein N-terminal" evidence="3">
    <location>
        <begin position="96"/>
        <end position="282"/>
    </location>
</feature>
<evidence type="ECO:0000313" key="4">
    <source>
        <dbReference type="EMBL" id="QPS05862.1"/>
    </source>
</evidence>
<name>A0A7T2VX25_DELAC</name>
<evidence type="ECO:0000313" key="5">
    <source>
        <dbReference type="Proteomes" id="UP000594778"/>
    </source>
</evidence>
<feature type="coiled-coil region" evidence="1">
    <location>
        <begin position="486"/>
        <end position="542"/>
    </location>
</feature>
<evidence type="ECO:0000256" key="1">
    <source>
        <dbReference type="SAM" id="Coils"/>
    </source>
</evidence>
<feature type="region of interest" description="Disordered" evidence="2">
    <location>
        <begin position="1239"/>
        <end position="1264"/>
    </location>
</feature>
<gene>
    <name evidence="4" type="ORF">I6G66_16165</name>
</gene>
<dbReference type="RefSeq" id="WP_197953349.1">
    <property type="nucleotide sequence ID" value="NZ_CP065668.1"/>
</dbReference>
<sequence>MSTAVKSIGIAETPSLSELRAQNAQFSQELDKLHGKLQQAYADMSQFAGASTDTGLVSARASIDIESLSTSMGKIAGRANAMLEVAGSAAKVGEALYTASAQTENLRTRLDLATGGKGAQELAYVTALADRLGLQLNATGQAYADFATKARGTALEGAQVQTIFTGIASANAAMGLSVEQGNASLAAVLDLMGKGTIGASDFSEKLGHIPDAALVGAQALGVTQERFSQMLQTGEIVTQDFLPRFSQALQSSLGEGTDKAADRLDAGTQRMANAWDKLKSAVGDSGISQMISFGMNAAANDMNAFSESMSRARDNGSGFLGQISSGLGNIAGRAVGLQYISTAFQSNAEKAAYLAKELPRARAELEMLQAKGAATSRNVWVRTAHDDAQRLVEKLQQVQRELMAAQGQRNAGGGRGFINPPLVGQPQPQEQSKKTDAPAQKKEPPAVPRTVSYAPPAVPARTQQDNEELKRDQELQKRQQEVAQLVKEHQTKAVLAEKNLDLARQETRAIGLTGEALGQLRQEQVEKTIAELEDNAAGQESVRCSREVAEAVGKEVEATRELARVKGYNESASKVDEYTKSVKAASEAVQFEQSLAAMSERDRKIALEQYQVAIELKKKLEDISAKNPDDAAGAQKLKDDATAAANQAKANVAERVRMQETQKSVDQMDEMFRKGFTDMLANGTEGWRTFTKSLSATFKASVADEMYKAFARPFLVPVFAQLRGFVGNFLGQGGAPGTAGAGDAQGTGLGGGLTDWSTWGTSAQKYLNESALKLMSNGWNIAGEALQDLGKTVGRFDTWLKDIPGFQGGIGSAAGYLGSLYSLSQGQYGAAVGQAVGTWILPGIGSMIGSFLGGALDKAFGSRGANHGGAAYSTAGIGNDKAAEQLFGRAAGDWYDDLTRRHSDGIEKQLKTSLDGLALVYGSLGKYATGGVRDIDLVGGFAANGKYTDEDAYGYAKIIDKTTGMILAGFENRSLGNNPEEAYKAFLGQTGSLLVSELKKADLPSWMRTTLDSLGEAPNVEALQAAFQTIDLIGRSFEELGKKITGFADMTDLAFEALIKASGGIEALNANTSSFYQNFYSEDERKTATKKELDKQLKDLGVNIDLDADDAQAQFRKLVEDKLKAASSEEANSKALAEVFSKGGGAEGLKDLAATGAFKDWATSTVGEGTGDIGKLTADIENLANTSTSLTEFTEGIDKLVGTLGGTGKSSAETAAELLKLNNTFKAVTHTTEEAKKTAEDAAKAKEEAAKKAQEEAERTARAATDKAWATLERAIDAERTAAQARVDAAQERVDAERALMDTLREQVDELRGQVEATHRMAIDRADQAIDQALQTYRTTGYLPEAAEIGEAASTARGGITTQGYRSRLDYEAAQLILANKLEVLHDAAGEQLSTDELILEQEKNQVDYLDRLLKAEKEALDVARGIDTRLLTSEQAWAEFRAAIIKEKTTTDAGNAGTGGKGGSSGGDLGPPSLHGGSGGSGAAASKYKVPVASMGDGEAIYQFETDKDRIAHLDKLSPTFHKYDGTGDLAGLARDIKAAGGTAKDLAYLYGYTEKDVNAALDQFGIPRFMGGGDHFGGIRLVGEDGPELEITGPSRIHNARQTRQLLASLQGDGGGWSEVVRSVQGLQQLLYDIGRQQLVLLHSMESLARKNDALGVKQRECA</sequence>
<keyword evidence="1" id="KW-0175">Coiled coil</keyword>
<feature type="compositionally biased region" description="Basic and acidic residues" evidence="2">
    <location>
        <begin position="431"/>
        <end position="444"/>
    </location>
</feature>
<organism evidence="4 5">
    <name type="scientific">Delftia acidovorans</name>
    <name type="common">Pseudomonas acidovorans</name>
    <name type="synonym">Comamonas acidovorans</name>
    <dbReference type="NCBI Taxonomy" id="80866"/>
    <lineage>
        <taxon>Bacteria</taxon>
        <taxon>Pseudomonadati</taxon>
        <taxon>Pseudomonadota</taxon>
        <taxon>Betaproteobacteria</taxon>
        <taxon>Burkholderiales</taxon>
        <taxon>Comamonadaceae</taxon>
        <taxon>Delftia</taxon>
    </lineage>
</organism>
<reference evidence="4 5" key="1">
    <citation type="submission" date="2020-12" db="EMBL/GenBank/DDBJ databases">
        <title>FDA dAtabase for Regulatory Grade micrObial Sequences (FDA-ARGOS): Supporting development and validation of Infectious Disease Dx tests.</title>
        <authorList>
            <person name="Sproer C."/>
            <person name="Gronow S."/>
            <person name="Severitt S."/>
            <person name="Schroder I."/>
            <person name="Tallon L."/>
            <person name="Sadzewicz L."/>
            <person name="Zhao X."/>
            <person name="Boylan J."/>
            <person name="Ott S."/>
            <person name="Bowen H."/>
            <person name="Vavikolanu K."/>
            <person name="Mehta A."/>
            <person name="Aluvathingal J."/>
            <person name="Nadendla S."/>
            <person name="Lowell S."/>
            <person name="Myers T."/>
            <person name="Yan Y."/>
            <person name="Sichtig H."/>
        </authorList>
    </citation>
    <scope>NUCLEOTIDE SEQUENCE [LARGE SCALE GENOMIC DNA]</scope>
    <source>
        <strain evidence="4 5">FDAARGOS_909</strain>
    </source>
</reference>
<feature type="region of interest" description="Disordered" evidence="2">
    <location>
        <begin position="1452"/>
        <end position="1483"/>
    </location>
</feature>
<proteinExistence type="predicted"/>
<evidence type="ECO:0000259" key="3">
    <source>
        <dbReference type="Pfam" id="PF20155"/>
    </source>
</evidence>
<evidence type="ECO:0000256" key="2">
    <source>
        <dbReference type="SAM" id="MobiDB-lite"/>
    </source>
</evidence>
<dbReference type="NCBIfam" id="TIGR02675">
    <property type="entry name" value="tape_meas_nterm"/>
    <property type="match status" value="1"/>
</dbReference>
<dbReference type="PANTHER" id="PTHR34491">
    <property type="entry name" value="A-TYPE INCLUSION PROTEIN, PUTATIVE-RELATED"/>
    <property type="match status" value="1"/>
</dbReference>
<dbReference type="Proteomes" id="UP000594778">
    <property type="component" value="Chromosome"/>
</dbReference>
<dbReference type="PANTHER" id="PTHR34491:SF74">
    <property type="entry name" value="DUF4456 DOMAIN-CONTAINING PROTEIN"/>
    <property type="match status" value="1"/>
</dbReference>
<feature type="region of interest" description="Disordered" evidence="2">
    <location>
        <begin position="405"/>
        <end position="482"/>
    </location>
</feature>
<protein>
    <submittedName>
        <fullName evidence="4">Tape measure protein</fullName>
    </submittedName>
</protein>
<dbReference type="InterPro" id="IPR013491">
    <property type="entry name" value="Tape_meas_N"/>
</dbReference>
<accession>A0A7T2VX25</accession>
<feature type="compositionally biased region" description="Gly residues" evidence="2">
    <location>
        <begin position="1457"/>
        <end position="1470"/>
    </location>
</feature>